<feature type="compositionally biased region" description="Polar residues" evidence="2">
    <location>
        <begin position="389"/>
        <end position="399"/>
    </location>
</feature>
<evidence type="ECO:0000313" key="7">
    <source>
        <dbReference type="Proteomes" id="UP000008922"/>
    </source>
</evidence>
<evidence type="ECO:0000256" key="2">
    <source>
        <dbReference type="SAM" id="MobiDB-lite"/>
    </source>
</evidence>
<dbReference type="InterPro" id="IPR051829">
    <property type="entry name" value="Multiheme_Cytochr_ET"/>
</dbReference>
<dbReference type="SUPFAM" id="SSF48695">
    <property type="entry name" value="Multiheme cytochromes"/>
    <property type="match status" value="1"/>
</dbReference>
<dbReference type="EMBL" id="AP012029">
    <property type="protein sequence ID" value="BAJ64724.1"/>
    <property type="molecule type" value="Genomic_DNA"/>
</dbReference>
<reference evidence="6 7" key="1">
    <citation type="submission" date="2010-12" db="EMBL/GenBank/DDBJ databases">
        <title>Whole genome sequence of Anaerolinea thermophila UNI-1.</title>
        <authorList>
            <person name="Narita-Yamada S."/>
            <person name="Kishi E."/>
            <person name="Watanabe Y."/>
            <person name="Takasaki K."/>
            <person name="Ankai A."/>
            <person name="Oguchi A."/>
            <person name="Fukui S."/>
            <person name="Takahashi M."/>
            <person name="Yashiro I."/>
            <person name="Hosoyama A."/>
            <person name="Sekiguchi Y."/>
            <person name="Hanada S."/>
            <person name="Fujita N."/>
        </authorList>
    </citation>
    <scope>NUCLEOTIDE SEQUENCE [LARGE SCALE GENOMIC DNA]</scope>
    <source>
        <strain evidence="7">DSM 14523 / JCM 11388 / NBRC 100420 / UNI-1</strain>
    </source>
</reference>
<feature type="transmembrane region" description="Helical" evidence="3">
    <location>
        <begin position="338"/>
        <end position="360"/>
    </location>
</feature>
<evidence type="ECO:0000256" key="1">
    <source>
        <dbReference type="ARBA" id="ARBA00022729"/>
    </source>
</evidence>
<dbReference type="InterPro" id="IPR036280">
    <property type="entry name" value="Multihaem_cyt_sf"/>
</dbReference>
<evidence type="ECO:0000259" key="5">
    <source>
        <dbReference type="Pfam" id="PF14522"/>
    </source>
</evidence>
<dbReference type="KEGG" id="atm:ANT_26980"/>
<keyword evidence="1 4" id="KW-0732">Signal</keyword>
<evidence type="ECO:0000256" key="4">
    <source>
        <dbReference type="SAM" id="SignalP"/>
    </source>
</evidence>
<dbReference type="RefSeq" id="WP_013561076.1">
    <property type="nucleotide sequence ID" value="NC_014960.1"/>
</dbReference>
<dbReference type="InParanoid" id="E8N0H5"/>
<feature type="domain" description="Cytochrome c7-like" evidence="5">
    <location>
        <begin position="71"/>
        <end position="145"/>
    </location>
</feature>
<keyword evidence="7" id="KW-1185">Reference proteome</keyword>
<dbReference type="STRING" id="926569.ANT_26980"/>
<dbReference type="Proteomes" id="UP000008922">
    <property type="component" value="Chromosome"/>
</dbReference>
<protein>
    <submittedName>
        <fullName evidence="6">Cytochrome c family protein</fullName>
    </submittedName>
</protein>
<dbReference type="OrthoDB" id="9814800at2"/>
<dbReference type="AlphaFoldDB" id="E8N0H5"/>
<dbReference type="Pfam" id="PF14522">
    <property type="entry name" value="Cytochrome_C7"/>
    <property type="match status" value="1"/>
</dbReference>
<organism evidence="6 7">
    <name type="scientific">Anaerolinea thermophila (strain DSM 14523 / JCM 11388 / NBRC 100420 / UNI-1)</name>
    <dbReference type="NCBI Taxonomy" id="926569"/>
    <lineage>
        <taxon>Bacteria</taxon>
        <taxon>Bacillati</taxon>
        <taxon>Chloroflexota</taxon>
        <taxon>Anaerolineae</taxon>
        <taxon>Anaerolineales</taxon>
        <taxon>Anaerolineaceae</taxon>
        <taxon>Anaerolinea</taxon>
    </lineage>
</organism>
<accession>E8N0H5</accession>
<dbReference type="PANTHER" id="PTHR35038">
    <property type="entry name" value="DISSIMILATORY SULFITE REDUCTASE SIRA"/>
    <property type="match status" value="1"/>
</dbReference>
<dbReference type="HOGENOM" id="CLU_061572_0_0_0"/>
<dbReference type="Gene3D" id="1.10.780.10">
    <property type="entry name" value="Hydroxylamine Oxidoreductase, Chain A, domain 1"/>
    <property type="match status" value="2"/>
</dbReference>
<dbReference type="Gene3D" id="1.10.1130.10">
    <property type="entry name" value="Flavocytochrome C3, Chain A"/>
    <property type="match status" value="1"/>
</dbReference>
<keyword evidence="3" id="KW-0812">Transmembrane</keyword>
<keyword evidence="3" id="KW-1133">Transmembrane helix</keyword>
<sequence length="399" mass="44440">MKPFAKSWMALLLAGFLLVTLSSVAHAATLSQESLPGNEVCLACHQKPGQVLTMDNGEQLYITILPEEYGKSIHAKSGVACAMCHSDMFGYPHPAKDFSSLRAYRKQYQNTCKVCHADKYELDSVHRRAFESGNELAPTCIDCHNPHTQAQVKDEQGNLIPEELGKSPEVCSKCHFGVYQEYEQSVHGKAAKAGNPDVPVCITCHGLHVVEEPHTAQFRLASPKMCGECHSDPEIMGKYGLSTDVYNTYVADFHGSTVTLFERLSPDQQTNKAVCYDCHGVHNIGDVDDPVVGLGMKQNMLKACQKCHPDATENFPDSWMSHYRPDREKYPLVYYVNLFYKIFIPLVLGGMAVFVASDVYHRVRRALNRRKPAEPAQPATEPQEKPETSETAQESGKEE</sequence>
<dbReference type="eggNOG" id="COG3005">
    <property type="taxonomic scope" value="Bacteria"/>
</dbReference>
<evidence type="ECO:0000256" key="3">
    <source>
        <dbReference type="SAM" id="Phobius"/>
    </source>
</evidence>
<feature type="chain" id="PRO_5003225191" evidence="4">
    <location>
        <begin position="28"/>
        <end position="399"/>
    </location>
</feature>
<keyword evidence="3" id="KW-0472">Membrane</keyword>
<dbReference type="InterPro" id="IPR029467">
    <property type="entry name" value="Cyt_c7-like"/>
</dbReference>
<feature type="signal peptide" evidence="4">
    <location>
        <begin position="1"/>
        <end position="27"/>
    </location>
</feature>
<evidence type="ECO:0000313" key="6">
    <source>
        <dbReference type="EMBL" id="BAJ64724.1"/>
    </source>
</evidence>
<gene>
    <name evidence="6" type="ordered locus">ANT_26980</name>
</gene>
<feature type="region of interest" description="Disordered" evidence="2">
    <location>
        <begin position="369"/>
        <end position="399"/>
    </location>
</feature>
<proteinExistence type="predicted"/>
<name>E8N0H5_ANATU</name>